<name>A0A6J6AC52_9ZZZZ</name>
<sequence length="206" mass="21481">MVGHRTASRRTLRYVGVSAMAFAAAAGLIWRASYAAFDPGVPRSADAPGQVTLTDDAHGSALFHPGGPVVPGAAGTQCVKVTSTAGDAGSVRMYLTDLVSTTNGFQNHMMITVEQGRGSGTGTCVGFVADGAGQVIPRQSFAAAAEQFADFESGAGSWVTHGNTTGESMSYKVTWEFDTTGMSQADQNSLMGEQTGLRFEWELQSV</sequence>
<dbReference type="EMBL" id="CAFBIY010000162">
    <property type="protein sequence ID" value="CAB4852838.1"/>
    <property type="molecule type" value="Genomic_DNA"/>
</dbReference>
<evidence type="ECO:0000313" key="4">
    <source>
        <dbReference type="EMBL" id="CAB4828861.1"/>
    </source>
</evidence>
<dbReference type="AlphaFoldDB" id="A0A6J6AC52"/>
<evidence type="ECO:0000313" key="5">
    <source>
        <dbReference type="EMBL" id="CAB4852838.1"/>
    </source>
</evidence>
<gene>
    <name evidence="3" type="ORF">UFOPK2656_02578</name>
    <name evidence="4" type="ORF">UFOPK3099_01899</name>
    <name evidence="5" type="ORF">UFOPK3267_02360</name>
    <name evidence="6" type="ORF">UFOPK3931_02968</name>
    <name evidence="2" type="ORF">UFOPK4189_03509</name>
</gene>
<evidence type="ECO:0000313" key="2">
    <source>
        <dbReference type="EMBL" id="CAB4365768.1"/>
    </source>
</evidence>
<evidence type="ECO:0000313" key="6">
    <source>
        <dbReference type="EMBL" id="CAB5014002.1"/>
    </source>
</evidence>
<proteinExistence type="predicted"/>
<evidence type="ECO:0000313" key="3">
    <source>
        <dbReference type="EMBL" id="CAB4736428.1"/>
    </source>
</evidence>
<evidence type="ECO:0000256" key="1">
    <source>
        <dbReference type="SAM" id="Phobius"/>
    </source>
</evidence>
<protein>
    <submittedName>
        <fullName evidence="2">Unannotated protein</fullName>
    </submittedName>
</protein>
<keyword evidence="1" id="KW-0812">Transmembrane</keyword>
<dbReference type="EMBL" id="CAFAAV010000160">
    <property type="protein sequence ID" value="CAB4828861.1"/>
    <property type="molecule type" value="Genomic_DNA"/>
</dbReference>
<feature type="transmembrane region" description="Helical" evidence="1">
    <location>
        <begin position="12"/>
        <end position="30"/>
    </location>
</feature>
<dbReference type="EMBL" id="CAEZYF010000019">
    <property type="protein sequence ID" value="CAB4736428.1"/>
    <property type="molecule type" value="Genomic_DNA"/>
</dbReference>
<dbReference type="EMBL" id="CAESGF010000046">
    <property type="protein sequence ID" value="CAB4365768.1"/>
    <property type="molecule type" value="Genomic_DNA"/>
</dbReference>
<dbReference type="EMBL" id="CAFBOL010000122">
    <property type="protein sequence ID" value="CAB5014002.1"/>
    <property type="molecule type" value="Genomic_DNA"/>
</dbReference>
<accession>A0A6J6AC52</accession>
<reference evidence="2" key="1">
    <citation type="submission" date="2020-05" db="EMBL/GenBank/DDBJ databases">
        <authorList>
            <person name="Chiriac C."/>
            <person name="Salcher M."/>
            <person name="Ghai R."/>
            <person name="Kavagutti S V."/>
        </authorList>
    </citation>
    <scope>NUCLEOTIDE SEQUENCE</scope>
</reference>
<organism evidence="2">
    <name type="scientific">freshwater metagenome</name>
    <dbReference type="NCBI Taxonomy" id="449393"/>
    <lineage>
        <taxon>unclassified sequences</taxon>
        <taxon>metagenomes</taxon>
        <taxon>ecological metagenomes</taxon>
    </lineage>
</organism>
<keyword evidence="1" id="KW-1133">Transmembrane helix</keyword>
<keyword evidence="1" id="KW-0472">Membrane</keyword>